<evidence type="ECO:0000256" key="4">
    <source>
        <dbReference type="ARBA" id="ARBA00022692"/>
    </source>
</evidence>
<dbReference type="InterPro" id="IPR027469">
    <property type="entry name" value="Cation_efflux_TMD_sf"/>
</dbReference>
<feature type="domain" description="Cation efflux protein cytoplasmic" evidence="9">
    <location>
        <begin position="221"/>
        <end position="295"/>
    </location>
</feature>
<dbReference type="InterPro" id="IPR002524">
    <property type="entry name" value="Cation_efflux"/>
</dbReference>
<feature type="domain" description="Cation efflux protein transmembrane" evidence="8">
    <location>
        <begin position="17"/>
        <end position="211"/>
    </location>
</feature>
<dbReference type="InterPro" id="IPR036837">
    <property type="entry name" value="Cation_efflux_CTD_sf"/>
</dbReference>
<evidence type="ECO:0000256" key="5">
    <source>
        <dbReference type="ARBA" id="ARBA00022989"/>
    </source>
</evidence>
<evidence type="ECO:0000259" key="8">
    <source>
        <dbReference type="Pfam" id="PF01545"/>
    </source>
</evidence>
<feature type="transmembrane region" description="Helical" evidence="7">
    <location>
        <begin position="185"/>
        <end position="204"/>
    </location>
</feature>
<dbReference type="GO" id="GO:0008324">
    <property type="term" value="F:monoatomic cation transmembrane transporter activity"/>
    <property type="evidence" value="ECO:0007669"/>
    <property type="project" value="InterPro"/>
</dbReference>
<dbReference type="RefSeq" id="WP_120193478.1">
    <property type="nucleotide sequence ID" value="NZ_RAPK01000009.1"/>
</dbReference>
<keyword evidence="11" id="KW-1185">Reference proteome</keyword>
<dbReference type="InterPro" id="IPR050291">
    <property type="entry name" value="CDF_Transporter"/>
</dbReference>
<dbReference type="Gene3D" id="3.30.70.1350">
    <property type="entry name" value="Cation efflux protein, cytoplasmic domain"/>
    <property type="match status" value="1"/>
</dbReference>
<dbReference type="InterPro" id="IPR058533">
    <property type="entry name" value="Cation_efflux_TM"/>
</dbReference>
<dbReference type="Pfam" id="PF16916">
    <property type="entry name" value="ZT_dimer"/>
    <property type="match status" value="1"/>
</dbReference>
<keyword evidence="3" id="KW-0813">Transport</keyword>
<dbReference type="Gene3D" id="1.20.1510.10">
    <property type="entry name" value="Cation efflux protein transmembrane domain"/>
    <property type="match status" value="1"/>
</dbReference>
<comment type="similarity">
    <text evidence="2">Belongs to the cation diffusion facilitator (CDF) transporter (TC 2.A.4) family.</text>
</comment>
<keyword evidence="6 7" id="KW-0472">Membrane</keyword>
<name>A0A419V3K8_9BACL</name>
<keyword evidence="5 7" id="KW-1133">Transmembrane helix</keyword>
<dbReference type="EMBL" id="RAPK01000009">
    <property type="protein sequence ID" value="RKD73099.1"/>
    <property type="molecule type" value="Genomic_DNA"/>
</dbReference>
<dbReference type="InterPro" id="IPR027470">
    <property type="entry name" value="Cation_efflux_CTD"/>
</dbReference>
<dbReference type="NCBIfam" id="TIGR01297">
    <property type="entry name" value="CDF"/>
    <property type="match status" value="1"/>
</dbReference>
<dbReference type="FunFam" id="1.20.1510.10:FF:000006">
    <property type="entry name" value="Divalent cation efflux transporter"/>
    <property type="match status" value="1"/>
</dbReference>
<dbReference type="SUPFAM" id="SSF161111">
    <property type="entry name" value="Cation efflux protein transmembrane domain-like"/>
    <property type="match status" value="1"/>
</dbReference>
<keyword evidence="4 7" id="KW-0812">Transmembrane</keyword>
<sequence length="302" mass="33136">MNDYQEHRYKMVRLGAMIGIFGNIILAIIKFIIGIMADSRALVADAAHSASDVVGSVAVLVGIRAAKLPPDADHPYGHGKAETLTAIIVAVLLFVVGFEIGLNAVRDIAEPVVVPGTMALYAVLFSIVVKEAMFRYKYKLGIKYKSEAIITDAWHHRSDVFSSIAALIGIGASIAGGAYNIDFLTYGDLLAGLFVSLLIMRMAWKLGKDSIHNVLDHVLHAEDTVEMRKNAEQVEGVLHVDEFFAREHGHYVIIDIKIGVDPYISVEEGHAIGKQVKESLITMEEVQDVFVHVNPFEEKTPE</sequence>
<evidence type="ECO:0000256" key="3">
    <source>
        <dbReference type="ARBA" id="ARBA00022448"/>
    </source>
</evidence>
<comment type="subcellular location">
    <subcellularLocation>
        <location evidence="1">Membrane</location>
        <topology evidence="1">Multi-pass membrane protein</topology>
    </subcellularLocation>
</comment>
<evidence type="ECO:0000256" key="2">
    <source>
        <dbReference type="ARBA" id="ARBA00008114"/>
    </source>
</evidence>
<dbReference type="Proteomes" id="UP000285120">
    <property type="component" value="Unassembled WGS sequence"/>
</dbReference>
<organism evidence="10 11">
    <name type="scientific">Sinobaca qinghaiensis</name>
    <dbReference type="NCBI Taxonomy" id="342944"/>
    <lineage>
        <taxon>Bacteria</taxon>
        <taxon>Bacillati</taxon>
        <taxon>Bacillota</taxon>
        <taxon>Bacilli</taxon>
        <taxon>Bacillales</taxon>
        <taxon>Sporolactobacillaceae</taxon>
        <taxon>Sinobaca</taxon>
    </lineage>
</organism>
<dbReference type="OrthoDB" id="9806522at2"/>
<dbReference type="Pfam" id="PF01545">
    <property type="entry name" value="Cation_efflux"/>
    <property type="match status" value="1"/>
</dbReference>
<proteinExistence type="inferred from homology"/>
<dbReference type="SUPFAM" id="SSF160240">
    <property type="entry name" value="Cation efflux protein cytoplasmic domain-like"/>
    <property type="match status" value="1"/>
</dbReference>
<protein>
    <submittedName>
        <fullName evidence="10">Cation diffusion facilitator family transporter</fullName>
    </submittedName>
</protein>
<dbReference type="PANTHER" id="PTHR43840:SF15">
    <property type="entry name" value="MITOCHONDRIAL METAL TRANSPORTER 1-RELATED"/>
    <property type="match status" value="1"/>
</dbReference>
<evidence type="ECO:0000313" key="11">
    <source>
        <dbReference type="Proteomes" id="UP000285120"/>
    </source>
</evidence>
<feature type="transmembrane region" description="Helical" evidence="7">
    <location>
        <begin position="108"/>
        <end position="129"/>
    </location>
</feature>
<feature type="transmembrane region" description="Helical" evidence="7">
    <location>
        <begin position="160"/>
        <end position="179"/>
    </location>
</feature>
<accession>A0A419V3K8</accession>
<dbReference type="PANTHER" id="PTHR43840">
    <property type="entry name" value="MITOCHONDRIAL METAL TRANSPORTER 1-RELATED"/>
    <property type="match status" value="1"/>
</dbReference>
<evidence type="ECO:0000259" key="9">
    <source>
        <dbReference type="Pfam" id="PF16916"/>
    </source>
</evidence>
<gene>
    <name evidence="10" type="ORF">ATL39_2303</name>
</gene>
<dbReference type="AlphaFoldDB" id="A0A419V3K8"/>
<evidence type="ECO:0000313" key="10">
    <source>
        <dbReference type="EMBL" id="RKD73099.1"/>
    </source>
</evidence>
<evidence type="ECO:0000256" key="1">
    <source>
        <dbReference type="ARBA" id="ARBA00004141"/>
    </source>
</evidence>
<feature type="transmembrane region" description="Helical" evidence="7">
    <location>
        <begin position="84"/>
        <end position="102"/>
    </location>
</feature>
<evidence type="ECO:0000256" key="7">
    <source>
        <dbReference type="SAM" id="Phobius"/>
    </source>
</evidence>
<evidence type="ECO:0000256" key="6">
    <source>
        <dbReference type="ARBA" id="ARBA00023136"/>
    </source>
</evidence>
<dbReference type="GO" id="GO:0016020">
    <property type="term" value="C:membrane"/>
    <property type="evidence" value="ECO:0007669"/>
    <property type="project" value="UniProtKB-SubCell"/>
</dbReference>
<comment type="caution">
    <text evidence="10">The sequence shown here is derived from an EMBL/GenBank/DDBJ whole genome shotgun (WGS) entry which is preliminary data.</text>
</comment>
<reference evidence="10 11" key="1">
    <citation type="submission" date="2018-09" db="EMBL/GenBank/DDBJ databases">
        <title>Genomic Encyclopedia of Archaeal and Bacterial Type Strains, Phase II (KMG-II): from individual species to whole genera.</title>
        <authorList>
            <person name="Goeker M."/>
        </authorList>
    </citation>
    <scope>NUCLEOTIDE SEQUENCE [LARGE SCALE GENOMIC DNA]</scope>
    <source>
        <strain evidence="10 11">DSM 17008</strain>
    </source>
</reference>
<feature type="transmembrane region" description="Helical" evidence="7">
    <location>
        <begin position="12"/>
        <end position="36"/>
    </location>
</feature>